<dbReference type="CDD" id="cd06661">
    <property type="entry name" value="GGCT_like"/>
    <property type="match status" value="1"/>
</dbReference>
<dbReference type="SUPFAM" id="SSF110857">
    <property type="entry name" value="Gamma-glutamyl cyclotransferase-like"/>
    <property type="match status" value="1"/>
</dbReference>
<keyword evidence="3" id="KW-1133">Transmembrane helix</keyword>
<dbReference type="OrthoDB" id="9795692at2"/>
<dbReference type="Pfam" id="PF04752">
    <property type="entry name" value="ChaC"/>
    <property type="match status" value="1"/>
</dbReference>
<protein>
    <recommendedName>
        <fullName evidence="1">glutathione-specific gamma-glutamylcyclotransferase</fullName>
        <ecNumber evidence="1">4.3.2.7</ecNumber>
    </recommendedName>
</protein>
<accession>A0A1Y0CZ46</accession>
<dbReference type="InterPro" id="IPR006840">
    <property type="entry name" value="ChaC"/>
</dbReference>
<keyword evidence="2" id="KW-0456">Lyase</keyword>
<dbReference type="GO" id="GO:0016740">
    <property type="term" value="F:transferase activity"/>
    <property type="evidence" value="ECO:0007669"/>
    <property type="project" value="UniProtKB-KW"/>
</dbReference>
<dbReference type="Proteomes" id="UP000243793">
    <property type="component" value="Chromosome"/>
</dbReference>
<keyword evidence="3" id="KW-0812">Transmembrane</keyword>
<dbReference type="PANTHER" id="PTHR12192:SF2">
    <property type="entry name" value="GLUTATHIONE-SPECIFIC GAMMA-GLUTAMYLCYCLOTRANSFERASE 2"/>
    <property type="match status" value="1"/>
</dbReference>
<evidence type="ECO:0000313" key="4">
    <source>
        <dbReference type="EMBL" id="ART80582.1"/>
    </source>
</evidence>
<organism evidence="4 5">
    <name type="scientific">Oceanisphaera avium</name>
    <dbReference type="NCBI Taxonomy" id="1903694"/>
    <lineage>
        <taxon>Bacteria</taxon>
        <taxon>Pseudomonadati</taxon>
        <taxon>Pseudomonadota</taxon>
        <taxon>Gammaproteobacteria</taxon>
        <taxon>Aeromonadales</taxon>
        <taxon>Aeromonadaceae</taxon>
        <taxon>Oceanisphaera</taxon>
    </lineage>
</organism>
<proteinExistence type="predicted"/>
<evidence type="ECO:0000256" key="1">
    <source>
        <dbReference type="ARBA" id="ARBA00012344"/>
    </source>
</evidence>
<dbReference type="KEGG" id="ocm:CBP12_10885"/>
<dbReference type="EC" id="4.3.2.7" evidence="1"/>
<dbReference type="RefSeq" id="WP_086964451.1">
    <property type="nucleotide sequence ID" value="NZ_CP021376.1"/>
</dbReference>
<dbReference type="InterPro" id="IPR036568">
    <property type="entry name" value="GGCT-like_sf"/>
</dbReference>
<dbReference type="GO" id="GO:0006751">
    <property type="term" value="P:glutathione catabolic process"/>
    <property type="evidence" value="ECO:0007669"/>
    <property type="project" value="InterPro"/>
</dbReference>
<feature type="transmembrane region" description="Helical" evidence="3">
    <location>
        <begin position="20"/>
        <end position="38"/>
    </location>
</feature>
<dbReference type="EMBL" id="CP021376">
    <property type="protein sequence ID" value="ART80582.1"/>
    <property type="molecule type" value="Genomic_DNA"/>
</dbReference>
<keyword evidence="5" id="KW-1185">Reference proteome</keyword>
<keyword evidence="3" id="KW-0472">Membrane</keyword>
<evidence type="ECO:0000313" key="5">
    <source>
        <dbReference type="Proteomes" id="UP000243793"/>
    </source>
</evidence>
<dbReference type="AlphaFoldDB" id="A0A1Y0CZ46"/>
<dbReference type="GO" id="GO:0005737">
    <property type="term" value="C:cytoplasm"/>
    <property type="evidence" value="ECO:0007669"/>
    <property type="project" value="TreeGrafter"/>
</dbReference>
<dbReference type="InterPro" id="IPR013024">
    <property type="entry name" value="GGCT-like"/>
</dbReference>
<dbReference type="Gene3D" id="3.10.490.10">
    <property type="entry name" value="Gamma-glutamyl cyclotransferase-like"/>
    <property type="match status" value="1"/>
</dbReference>
<gene>
    <name evidence="4" type="ORF">CBP12_10885</name>
</gene>
<reference evidence="5" key="1">
    <citation type="submission" date="2017-05" db="EMBL/GenBank/DDBJ databases">
        <authorList>
            <person name="Sung H."/>
        </authorList>
    </citation>
    <scope>NUCLEOTIDE SEQUENCE [LARGE SCALE GENOMIC DNA]</scope>
    <source>
        <strain evidence="5">AMac2203</strain>
    </source>
</reference>
<dbReference type="GO" id="GO:0061928">
    <property type="term" value="F:glutathione specific gamma-glutamylcyclotransferase activity"/>
    <property type="evidence" value="ECO:0007669"/>
    <property type="project" value="UniProtKB-EC"/>
</dbReference>
<evidence type="ECO:0000256" key="2">
    <source>
        <dbReference type="ARBA" id="ARBA00023239"/>
    </source>
</evidence>
<sequence>MSFDTREHNSQRRYFDQCDSFWLFGYGSLIWKAGFAYLERRPASIFNWSRRFWHGSHDHRGTVQSPGRVVTLIKDEGARCDGMAYRITPAVLADLDIREKNGYLRELIPIYLSSQLSGAPSTQVSGLVYIATADSEAYLGEAPLLAIAQQIVQAKGPSGENRDYLLNLDNALRQLGMQDEHVSQLAAHVQQISE</sequence>
<evidence type="ECO:0000256" key="3">
    <source>
        <dbReference type="SAM" id="Phobius"/>
    </source>
</evidence>
<name>A0A1Y0CZ46_9GAMM</name>
<dbReference type="PANTHER" id="PTHR12192">
    <property type="entry name" value="CATION TRANSPORT PROTEIN CHAC-RELATED"/>
    <property type="match status" value="1"/>
</dbReference>
<keyword evidence="4" id="KW-0808">Transferase</keyword>